<dbReference type="PANTHER" id="PTHR42776:SF27">
    <property type="entry name" value="DIPEPTIDYL PEPTIDASE FAMILY MEMBER 6"/>
    <property type="match status" value="1"/>
</dbReference>
<dbReference type="InterPro" id="IPR015943">
    <property type="entry name" value="WD40/YVTN_repeat-like_dom_sf"/>
</dbReference>
<dbReference type="GO" id="GO:0004252">
    <property type="term" value="F:serine-type endopeptidase activity"/>
    <property type="evidence" value="ECO:0007669"/>
    <property type="project" value="TreeGrafter"/>
</dbReference>
<evidence type="ECO:0000313" key="4">
    <source>
        <dbReference type="EMBL" id="MBO2448684.1"/>
    </source>
</evidence>
<dbReference type="Gene3D" id="2.130.10.10">
    <property type="entry name" value="YVTN repeat-like/Quinoprotein amine dehydrogenase"/>
    <property type="match status" value="1"/>
</dbReference>
<dbReference type="InterPro" id="IPR011659">
    <property type="entry name" value="WD40"/>
</dbReference>
<sequence>MTLSYRDFVPTQRFQPRALAIAPDAGHVAYSSNQSGQFNLWVQPVTGGPARQLTRYVGCAVRNVAWSPDGRWLVYTADRDGDEQAQLYRVEAEGGEPEPIAQKEACQHALARFPFDTAGRRLVYSVNDRDPATPDIVVRDLVVGSEQRFVPPAGVVIEPIQISPDGRWLLGWGLISAVDTQAFLIDLAAPDAQPRQVGPTSGYFEPVVWAPDSTGFYVRTDTWDGEWIGAGFFDLGESTVLPLARVEGDLEHLAVADDLTIWSVNEGHSALYAQRNGTDIELPPPPDAVITDMRVSDGAELLVMQLDAAERPMEIAVLDLRRGDLRYLTDSRPEGLRMVQPVSPRTVTFPSQGGRTVAALQYEPHEQEQCPVLIWVHGGPHEQVRPDYGRFGMFQYLAAKGVLVICPNFAGSTGYGIAFQKLIYRNWGGPDLEDLQATLDYLRSLPGIDKARIATAGGSYGGFATLSCLARIDYPWAAGVSLCGPSDLVTLAAKCPPIWRSFVDTILGNPDRDADLLRSRSPITYADRIKAPLFVIQGATDPRVPQEESDQIVGKLRANGNEVRYDIYPDEGHGFTSRTNEIKAYSDIAEFLLAHLEPAAPK</sequence>
<feature type="domain" description="Peptidase S9 prolyl oligopeptidase catalytic" evidence="3">
    <location>
        <begin position="394"/>
        <end position="597"/>
    </location>
</feature>
<organism evidence="4 5">
    <name type="scientific">Actinomadura barringtoniae</name>
    <dbReference type="NCBI Taxonomy" id="1427535"/>
    <lineage>
        <taxon>Bacteria</taxon>
        <taxon>Bacillati</taxon>
        <taxon>Actinomycetota</taxon>
        <taxon>Actinomycetes</taxon>
        <taxon>Streptosporangiales</taxon>
        <taxon>Thermomonosporaceae</taxon>
        <taxon>Actinomadura</taxon>
    </lineage>
</organism>
<keyword evidence="5" id="KW-1185">Reference proteome</keyword>
<protein>
    <submittedName>
        <fullName evidence="4">S9 family peptidase</fullName>
    </submittedName>
</protein>
<dbReference type="RefSeq" id="WP_208256346.1">
    <property type="nucleotide sequence ID" value="NZ_JAGEOJ010000006.1"/>
</dbReference>
<evidence type="ECO:0000313" key="5">
    <source>
        <dbReference type="Proteomes" id="UP000669179"/>
    </source>
</evidence>
<dbReference type="AlphaFoldDB" id="A0A939PGB8"/>
<dbReference type="SUPFAM" id="SSF82171">
    <property type="entry name" value="DPP6 N-terminal domain-like"/>
    <property type="match status" value="1"/>
</dbReference>
<keyword evidence="1" id="KW-0378">Hydrolase</keyword>
<dbReference type="InterPro" id="IPR029058">
    <property type="entry name" value="AB_hydrolase_fold"/>
</dbReference>
<dbReference type="GO" id="GO:0006508">
    <property type="term" value="P:proteolysis"/>
    <property type="evidence" value="ECO:0007669"/>
    <property type="project" value="InterPro"/>
</dbReference>
<dbReference type="PANTHER" id="PTHR42776">
    <property type="entry name" value="SERINE PEPTIDASE S9 FAMILY MEMBER"/>
    <property type="match status" value="1"/>
</dbReference>
<evidence type="ECO:0000256" key="1">
    <source>
        <dbReference type="ARBA" id="ARBA00022801"/>
    </source>
</evidence>
<reference evidence="4" key="1">
    <citation type="submission" date="2021-03" db="EMBL/GenBank/DDBJ databases">
        <authorList>
            <person name="Kanchanasin P."/>
            <person name="Saeng-In P."/>
            <person name="Phongsopitanun W."/>
            <person name="Yuki M."/>
            <person name="Kudo T."/>
            <person name="Ohkuma M."/>
            <person name="Tanasupawat S."/>
        </authorList>
    </citation>
    <scope>NUCLEOTIDE SEQUENCE</scope>
    <source>
        <strain evidence="4">GKU 128</strain>
    </source>
</reference>
<accession>A0A939PGB8</accession>
<dbReference type="InterPro" id="IPR011042">
    <property type="entry name" value="6-blade_b-propeller_TolB-like"/>
</dbReference>
<dbReference type="Pfam" id="PF07676">
    <property type="entry name" value="PD40"/>
    <property type="match status" value="1"/>
</dbReference>
<keyword evidence="2" id="KW-0720">Serine protease</keyword>
<dbReference type="Gene3D" id="2.120.10.30">
    <property type="entry name" value="TolB, C-terminal domain"/>
    <property type="match status" value="1"/>
</dbReference>
<dbReference type="InterPro" id="IPR001375">
    <property type="entry name" value="Peptidase_S9_cat"/>
</dbReference>
<comment type="caution">
    <text evidence="4">The sequence shown here is derived from an EMBL/GenBank/DDBJ whole genome shotgun (WGS) entry which is preliminary data.</text>
</comment>
<dbReference type="EMBL" id="JAGEOJ010000006">
    <property type="protein sequence ID" value="MBO2448684.1"/>
    <property type="molecule type" value="Genomic_DNA"/>
</dbReference>
<keyword evidence="2" id="KW-0645">Protease</keyword>
<name>A0A939PGB8_9ACTN</name>
<dbReference type="Pfam" id="PF00326">
    <property type="entry name" value="Peptidase_S9"/>
    <property type="match status" value="1"/>
</dbReference>
<dbReference type="Gene3D" id="3.40.50.1820">
    <property type="entry name" value="alpha/beta hydrolase"/>
    <property type="match status" value="1"/>
</dbReference>
<dbReference type="SUPFAM" id="SSF53474">
    <property type="entry name" value="alpha/beta-Hydrolases"/>
    <property type="match status" value="1"/>
</dbReference>
<evidence type="ECO:0000256" key="2">
    <source>
        <dbReference type="ARBA" id="ARBA00022825"/>
    </source>
</evidence>
<gene>
    <name evidence="4" type="ORF">J4573_16400</name>
</gene>
<dbReference type="Proteomes" id="UP000669179">
    <property type="component" value="Unassembled WGS sequence"/>
</dbReference>
<proteinExistence type="predicted"/>
<evidence type="ECO:0000259" key="3">
    <source>
        <dbReference type="Pfam" id="PF00326"/>
    </source>
</evidence>